<dbReference type="SUPFAM" id="SSF56935">
    <property type="entry name" value="Porins"/>
    <property type="match status" value="1"/>
</dbReference>
<dbReference type="InterPro" id="IPR037066">
    <property type="entry name" value="Plug_dom_sf"/>
</dbReference>
<feature type="domain" description="Secretin/TonB short N-terminal" evidence="13">
    <location>
        <begin position="68"/>
        <end position="117"/>
    </location>
</feature>
<keyword evidence="3 10" id="KW-1134">Transmembrane beta strand</keyword>
<keyword evidence="9 10" id="KW-0998">Cell outer membrane</keyword>
<dbReference type="InterPro" id="IPR039426">
    <property type="entry name" value="TonB-dep_rcpt-like"/>
</dbReference>
<evidence type="ECO:0000256" key="1">
    <source>
        <dbReference type="ARBA" id="ARBA00004571"/>
    </source>
</evidence>
<dbReference type="InterPro" id="IPR008969">
    <property type="entry name" value="CarboxyPept-like_regulatory"/>
</dbReference>
<evidence type="ECO:0000256" key="2">
    <source>
        <dbReference type="ARBA" id="ARBA00022448"/>
    </source>
</evidence>
<evidence type="ECO:0000256" key="9">
    <source>
        <dbReference type="ARBA" id="ARBA00023237"/>
    </source>
</evidence>
<dbReference type="Pfam" id="PF07660">
    <property type="entry name" value="STN"/>
    <property type="match status" value="1"/>
</dbReference>
<evidence type="ECO:0000259" key="14">
    <source>
        <dbReference type="Pfam" id="PF07715"/>
    </source>
</evidence>
<evidence type="ECO:0000256" key="8">
    <source>
        <dbReference type="ARBA" id="ARBA00023136"/>
    </source>
</evidence>
<dbReference type="Pfam" id="PF07715">
    <property type="entry name" value="Plug"/>
    <property type="match status" value="1"/>
</dbReference>
<keyword evidence="16" id="KW-1185">Reference proteome</keyword>
<dbReference type="Gene3D" id="2.60.40.1120">
    <property type="entry name" value="Carboxypeptidase-like, regulatory domain"/>
    <property type="match status" value="1"/>
</dbReference>
<dbReference type="NCBIfam" id="TIGR04057">
    <property type="entry name" value="SusC_RagA_signa"/>
    <property type="match status" value="1"/>
</dbReference>
<dbReference type="Pfam" id="PF00593">
    <property type="entry name" value="TonB_dep_Rec_b-barrel"/>
    <property type="match status" value="1"/>
</dbReference>
<dbReference type="SUPFAM" id="SSF49464">
    <property type="entry name" value="Carboxypeptidase regulatory domain-like"/>
    <property type="match status" value="1"/>
</dbReference>
<reference evidence="15" key="1">
    <citation type="submission" date="2023-06" db="EMBL/GenBank/DDBJ databases">
        <title>Genomic of Agaribacillus aureum.</title>
        <authorList>
            <person name="Wang G."/>
        </authorList>
    </citation>
    <scope>NUCLEOTIDE SEQUENCE</scope>
    <source>
        <strain evidence="15">BMA12</strain>
    </source>
</reference>
<evidence type="ECO:0000259" key="13">
    <source>
        <dbReference type="Pfam" id="PF07660"/>
    </source>
</evidence>
<dbReference type="Gene3D" id="2.40.170.20">
    <property type="entry name" value="TonB-dependent receptor, beta-barrel domain"/>
    <property type="match status" value="1"/>
</dbReference>
<comment type="subcellular location">
    <subcellularLocation>
        <location evidence="1 10">Cell outer membrane</location>
        <topology evidence="1 10">Multi-pass membrane protein</topology>
    </subcellularLocation>
</comment>
<dbReference type="InterPro" id="IPR023996">
    <property type="entry name" value="TonB-dep_OMP_SusC/RagA"/>
</dbReference>
<keyword evidence="4" id="KW-0410">Iron transport</keyword>
<dbReference type="InterPro" id="IPR011662">
    <property type="entry name" value="Secretin/TonB_short_N"/>
</dbReference>
<protein>
    <submittedName>
        <fullName evidence="15">TonB-dependent receptor</fullName>
    </submittedName>
</protein>
<dbReference type="Gene3D" id="2.170.130.10">
    <property type="entry name" value="TonB-dependent receptor, plug domain"/>
    <property type="match status" value="1"/>
</dbReference>
<keyword evidence="8 10" id="KW-0472">Membrane</keyword>
<dbReference type="RefSeq" id="WP_346756082.1">
    <property type="nucleotide sequence ID" value="NZ_JAUJEB010000001.1"/>
</dbReference>
<keyword evidence="2 10" id="KW-0813">Transport</keyword>
<keyword evidence="15" id="KW-0675">Receptor</keyword>
<dbReference type="InterPro" id="IPR012910">
    <property type="entry name" value="Plug_dom"/>
</dbReference>
<keyword evidence="6" id="KW-0408">Iron</keyword>
<sequence length="1172" mass="131191">MKANLRLIWLMTKNTLYGFCIHLLCSTMLIASPGTAQHKSLKDITLSVQVSDVELVNLFAELESRTSFNFSYNDSQVNEFQKLSLELENQSLYKVLRRISQKTGLSFKRIDDNIFVRNIQGFHKAVEEQKIEERILANVVISGKVTDENGNGLPGASVVLKGTSNGTITDAEGNYTLNVPEDATITVSFVGYLSQHIEVGSQTVINVQMVADTQQLAEIVVVGYGTQQKVNLTGAVAAVSGDVLEKRPIVSVGQGLQGVIPNLNVDIRNGDPSEPIDFNIRGYESINGGNPLVLVDGVPMDLNKINPNDIASISVLKDASAAAVYGARAAFGVVLVETKKGKSGKMKINFAADFAAAKPIMFIDPVTDPYQYALARNLATERTNGAPSFDQEYLDNLKIYSDNPTEENAWGVTDDGELQFYGFNNYQERILADFSPQRKYDMSISGATDKASYYVSFGYLSKDGYLKNDDKNEKFKRYNALIKGDVKINEWLSLDSRALVTIETSDKPHFYNWDVNINTFARVNPLNPISFPDLPYYLTPGDREDFAQFQGMHFQSVNFLPYLEQGGRDTWTRNDVILTQGATLNPIKGLNIRGEFSVNTTNRDAQDVRSKVNVIENMDLNALQIGEGFSATDYINNRNDDDQYYVINAYADYTIDKFEGHNIKVMAGFNQEWGKFQYIRARAFGLITPAITDLNATTGNQETYGGKEEVSLRGAFYRVNYNYKDRYLFEANGRYDGTSRFPKDDRFGFFPSFSAAWRISNEAFMSGTSVWLDNLKVRLSYGTLGNQLIFEPNGRTPIYYPAIPTLGSATSPYMFTAGARTPYVSAAGLVSPTLTWESVTSKNLGIDFTMFNNRLDFTFDLYTRETKDMLTDVELPDILGTDAPKANAADLITRGWEISATWRTRINENWNYGITLALADSEAEITKYDNPTGSLDERYVGQIIGEKWGFVTQGIFQTDDEVAGAADQSDIGNNWRPGDIRYADLDGDGKITRGDNTLENPGDQQIIAYERPRGNFGITGNVGYKGFTLTMFFQGVLKYDYLPPNNNWVAFYPFNAGHVENYYLTDTWSEDNRDAYFPAPHISTNTKQNVQPQSRYVQDAAYIRLKNITLNYNIPANIAGKIGLSNASIYISGMNVWEATKMRKPLDPEVRPTLTQEYYKQRIYSLGLNVSF</sequence>
<gene>
    <name evidence="15" type="ORF">QQ020_01740</name>
</gene>
<name>A0ABT8L2N4_9BACT</name>
<comment type="caution">
    <text evidence="15">The sequence shown here is derived from an EMBL/GenBank/DDBJ whole genome shotgun (WGS) entry which is preliminary data.</text>
</comment>
<proteinExistence type="inferred from homology"/>
<evidence type="ECO:0000256" key="11">
    <source>
        <dbReference type="RuleBase" id="RU003357"/>
    </source>
</evidence>
<evidence type="ECO:0000256" key="3">
    <source>
        <dbReference type="ARBA" id="ARBA00022452"/>
    </source>
</evidence>
<evidence type="ECO:0000259" key="12">
    <source>
        <dbReference type="Pfam" id="PF00593"/>
    </source>
</evidence>
<keyword evidence="7 11" id="KW-0798">TonB box</keyword>
<comment type="similarity">
    <text evidence="10 11">Belongs to the TonB-dependent receptor family.</text>
</comment>
<accession>A0ABT8L2N4</accession>
<keyword evidence="4" id="KW-0406">Ion transport</keyword>
<evidence type="ECO:0000256" key="10">
    <source>
        <dbReference type="PROSITE-ProRule" id="PRU01360"/>
    </source>
</evidence>
<feature type="domain" description="TonB-dependent receptor plug" evidence="14">
    <location>
        <begin position="230"/>
        <end position="333"/>
    </location>
</feature>
<dbReference type="InterPro" id="IPR023997">
    <property type="entry name" value="TonB-dep_OMP_SusC/RagA_CS"/>
</dbReference>
<organism evidence="15 16">
    <name type="scientific">Agaribacillus aureus</name>
    <dbReference type="NCBI Taxonomy" id="3051825"/>
    <lineage>
        <taxon>Bacteria</taxon>
        <taxon>Pseudomonadati</taxon>
        <taxon>Bacteroidota</taxon>
        <taxon>Cytophagia</taxon>
        <taxon>Cytophagales</taxon>
        <taxon>Splendidivirgaceae</taxon>
        <taxon>Agaribacillus</taxon>
    </lineage>
</organism>
<evidence type="ECO:0000256" key="7">
    <source>
        <dbReference type="ARBA" id="ARBA00023077"/>
    </source>
</evidence>
<evidence type="ECO:0000256" key="6">
    <source>
        <dbReference type="ARBA" id="ARBA00023004"/>
    </source>
</evidence>
<evidence type="ECO:0000313" key="16">
    <source>
        <dbReference type="Proteomes" id="UP001172083"/>
    </source>
</evidence>
<dbReference type="EMBL" id="JAUJEB010000001">
    <property type="protein sequence ID" value="MDN5210741.1"/>
    <property type="molecule type" value="Genomic_DNA"/>
</dbReference>
<dbReference type="PROSITE" id="PS52016">
    <property type="entry name" value="TONB_DEPENDENT_REC_3"/>
    <property type="match status" value="1"/>
</dbReference>
<dbReference type="NCBIfam" id="TIGR04056">
    <property type="entry name" value="OMP_RagA_SusC"/>
    <property type="match status" value="1"/>
</dbReference>
<evidence type="ECO:0000256" key="4">
    <source>
        <dbReference type="ARBA" id="ARBA00022496"/>
    </source>
</evidence>
<dbReference type="InterPro" id="IPR000531">
    <property type="entry name" value="Beta-barrel_TonB"/>
</dbReference>
<dbReference type="InterPro" id="IPR036942">
    <property type="entry name" value="Beta-barrel_TonB_sf"/>
</dbReference>
<evidence type="ECO:0000256" key="5">
    <source>
        <dbReference type="ARBA" id="ARBA00022692"/>
    </source>
</evidence>
<keyword evidence="5 10" id="KW-0812">Transmembrane</keyword>
<feature type="domain" description="TonB-dependent receptor-like beta-barrel" evidence="12">
    <location>
        <begin position="568"/>
        <end position="1009"/>
    </location>
</feature>
<dbReference type="Proteomes" id="UP001172083">
    <property type="component" value="Unassembled WGS sequence"/>
</dbReference>
<dbReference type="Pfam" id="PF13715">
    <property type="entry name" value="CarbopepD_reg_2"/>
    <property type="match status" value="1"/>
</dbReference>
<evidence type="ECO:0000313" key="15">
    <source>
        <dbReference type="EMBL" id="MDN5210741.1"/>
    </source>
</evidence>